<accession>A0A449IHJ7</accession>
<dbReference type="RefSeq" id="WP_133144138.1">
    <property type="nucleotide sequence ID" value="NZ_CAACYJ010000024.1"/>
</dbReference>
<dbReference type="Pfam" id="PF03432">
    <property type="entry name" value="Relaxase"/>
    <property type="match status" value="1"/>
</dbReference>
<dbReference type="AlphaFoldDB" id="A0A449IHJ7"/>
<dbReference type="Gene3D" id="3.30.930.30">
    <property type="match status" value="1"/>
</dbReference>
<dbReference type="Proteomes" id="UP000330809">
    <property type="component" value="Unassembled WGS sequence"/>
</dbReference>
<dbReference type="EMBL" id="CAACYJ010000024">
    <property type="protein sequence ID" value="VFB18941.1"/>
    <property type="molecule type" value="Genomic_DNA"/>
</dbReference>
<evidence type="ECO:0000259" key="2">
    <source>
        <dbReference type="Pfam" id="PF03432"/>
    </source>
</evidence>
<dbReference type="InterPro" id="IPR005094">
    <property type="entry name" value="Endonuclease_MobA/VirD2"/>
</dbReference>
<feature type="compositionally biased region" description="Basic and acidic residues" evidence="1">
    <location>
        <begin position="446"/>
        <end position="459"/>
    </location>
</feature>
<sequence length="467" mass="53932">MLIKEIPRIRANTKNLANYIFNDKKCTAIGGNIPIDLNNLKQSAQDIQEDFNSRLTAKQKSNEMHYVISFEESHSEISDEKLKSIADELVEKHFGSDRNYAFAIHRDTANPHIHLLMENRNFDNKPFFKKNNYREIEKLADELETQYGLKNDKIKQSRTDENRINLTAGARKFEHHTGKQSDEAKYKKELKSLLEKSKTARQFFDLMKQNGYTIKLNNSKKDPSKASGYYITKATTSIKPSSVGLQIKKLLQHFKIDDEGRLVELMRSFEDAPPRPETAEPCGFGAISPERNFEKPNRKKLLYQKFDSHDGKTFTSNNPKFKSSFTIQNKTCSFQNPTEMSIKAGFQALQERDGGKKYDLFGDDAFRKKAWLVGSLMGLEIEGYTPKAQDLKELLERYSLHPERYKSFNHEPFQAQLDLHRKPKPPLIEATAPANPVQSEPPLKTPSDETPVKPEEDKKRRNLYKYK</sequence>
<evidence type="ECO:0000313" key="3">
    <source>
        <dbReference type="EMBL" id="VFB18941.1"/>
    </source>
</evidence>
<feature type="domain" description="MobA/VirD2-like nuclease" evidence="2">
    <location>
        <begin position="32"/>
        <end position="149"/>
    </location>
</feature>
<evidence type="ECO:0000313" key="4">
    <source>
        <dbReference type="Proteomes" id="UP000330809"/>
    </source>
</evidence>
<name>A0A449IHJ7_PSEFR</name>
<feature type="region of interest" description="Disordered" evidence="1">
    <location>
        <begin position="421"/>
        <end position="467"/>
    </location>
</feature>
<protein>
    <submittedName>
        <fullName evidence="3">Relaxase/mobilization nuclease family protein</fullName>
    </submittedName>
</protein>
<reference evidence="3 4" key="1">
    <citation type="submission" date="2019-02" db="EMBL/GenBank/DDBJ databases">
        <authorList>
            <consortium name="Pathogen Informatics"/>
        </authorList>
    </citation>
    <scope>NUCLEOTIDE SEQUENCE [LARGE SCALE GENOMIC DNA]</scope>
    <source>
        <strain evidence="3 4">3012STDY7103891</strain>
    </source>
</reference>
<evidence type="ECO:0000256" key="1">
    <source>
        <dbReference type="SAM" id="MobiDB-lite"/>
    </source>
</evidence>
<proteinExistence type="predicted"/>
<organism evidence="3 4">
    <name type="scientific">Pseudomonas fragi</name>
    <dbReference type="NCBI Taxonomy" id="296"/>
    <lineage>
        <taxon>Bacteria</taxon>
        <taxon>Pseudomonadati</taxon>
        <taxon>Pseudomonadota</taxon>
        <taxon>Gammaproteobacteria</taxon>
        <taxon>Pseudomonadales</taxon>
        <taxon>Pseudomonadaceae</taxon>
        <taxon>Pseudomonas</taxon>
    </lineage>
</organism>
<gene>
    <name evidence="3" type="ORF">NCTC10754_01510</name>
</gene>